<dbReference type="Gene3D" id="2.40.128.20">
    <property type="match status" value="1"/>
</dbReference>
<dbReference type="GO" id="GO:0031409">
    <property type="term" value="F:pigment binding"/>
    <property type="evidence" value="ECO:0007669"/>
    <property type="project" value="InterPro"/>
</dbReference>
<dbReference type="AlphaFoldDB" id="A0A8J2WF26"/>
<evidence type="ECO:0000256" key="1">
    <source>
        <dbReference type="ARBA" id="ARBA00006889"/>
    </source>
</evidence>
<proteinExistence type="inferred from homology"/>
<dbReference type="FunFam" id="2.40.128.20:FF:000026">
    <property type="entry name" value="Apolipoprotein D-like Protein"/>
    <property type="match status" value="1"/>
</dbReference>
<comment type="similarity">
    <text evidence="1 3">Belongs to the calycin superfamily. Lipocalin family.</text>
</comment>
<dbReference type="EMBL" id="CAKKLH010000157">
    <property type="protein sequence ID" value="CAH0104871.1"/>
    <property type="molecule type" value="Genomic_DNA"/>
</dbReference>
<organism evidence="5 6">
    <name type="scientific">Daphnia galeata</name>
    <dbReference type="NCBI Taxonomy" id="27404"/>
    <lineage>
        <taxon>Eukaryota</taxon>
        <taxon>Metazoa</taxon>
        <taxon>Ecdysozoa</taxon>
        <taxon>Arthropoda</taxon>
        <taxon>Crustacea</taxon>
        <taxon>Branchiopoda</taxon>
        <taxon>Diplostraca</taxon>
        <taxon>Cladocera</taxon>
        <taxon>Anomopoda</taxon>
        <taxon>Daphniidae</taxon>
        <taxon>Daphnia</taxon>
    </lineage>
</organism>
<evidence type="ECO:0000259" key="4">
    <source>
        <dbReference type="Pfam" id="PF08212"/>
    </source>
</evidence>
<gene>
    <name evidence="5" type="ORF">DGAL_LOCUS7800</name>
</gene>
<evidence type="ECO:0000313" key="5">
    <source>
        <dbReference type="EMBL" id="CAH0104871.1"/>
    </source>
</evidence>
<dbReference type="GO" id="GO:0000302">
    <property type="term" value="P:response to reactive oxygen species"/>
    <property type="evidence" value="ECO:0007669"/>
    <property type="project" value="TreeGrafter"/>
</dbReference>
<dbReference type="PRINTS" id="PR01273">
    <property type="entry name" value="INVTBRTCOLOR"/>
</dbReference>
<sequence>MMSSIQVSLCLLIAVGCYQALVQAQLFERGNCPEVKAIPDFNLSEYVGKWYENRKTISNFQNRMAQRCVNVQFNETDGKIVVKNSGIQRFTRRNIVLSGNARHPDATKGEFVVNFLGNASYADEKFLILGTDYKSYSVLWSCVNVGPAQLYNLWVHTRDPNPSSETIEMALDVVKRNALDETKLRMTNRRNC</sequence>
<keyword evidence="3" id="KW-0732">Signal</keyword>
<feature type="domain" description="Lipocalin/cytosolic fatty-acid binding" evidence="4">
    <location>
        <begin position="42"/>
        <end position="187"/>
    </location>
</feature>
<dbReference type="GO" id="GO:0005737">
    <property type="term" value="C:cytoplasm"/>
    <property type="evidence" value="ECO:0007669"/>
    <property type="project" value="TreeGrafter"/>
</dbReference>
<dbReference type="OrthoDB" id="565904at2759"/>
<evidence type="ECO:0000256" key="2">
    <source>
        <dbReference type="ARBA" id="ARBA00023157"/>
    </source>
</evidence>
<keyword evidence="2" id="KW-1015">Disulfide bond</keyword>
<dbReference type="PANTHER" id="PTHR10612:SF34">
    <property type="entry name" value="APOLIPOPROTEIN D"/>
    <property type="match status" value="1"/>
</dbReference>
<feature type="chain" id="PRO_5035350740" description="Lipocalin/cytosolic fatty-acid binding domain-containing protein" evidence="3">
    <location>
        <begin position="25"/>
        <end position="192"/>
    </location>
</feature>
<dbReference type="InterPro" id="IPR000566">
    <property type="entry name" value="Lipocln_cytosolic_FA-bd_dom"/>
</dbReference>
<dbReference type="GO" id="GO:0006629">
    <property type="term" value="P:lipid metabolic process"/>
    <property type="evidence" value="ECO:0007669"/>
    <property type="project" value="TreeGrafter"/>
</dbReference>
<dbReference type="InterPro" id="IPR012674">
    <property type="entry name" value="Calycin"/>
</dbReference>
<keyword evidence="6" id="KW-1185">Reference proteome</keyword>
<dbReference type="InterPro" id="IPR022271">
    <property type="entry name" value="Lipocalin_ApoD"/>
</dbReference>
<dbReference type="Pfam" id="PF08212">
    <property type="entry name" value="Lipocalin_2"/>
    <property type="match status" value="1"/>
</dbReference>
<comment type="caution">
    <text evidence="5">The sequence shown here is derived from an EMBL/GenBank/DDBJ whole genome shotgun (WGS) entry which is preliminary data.</text>
</comment>
<name>A0A8J2WF26_9CRUS</name>
<dbReference type="InterPro" id="IPR003057">
    <property type="entry name" value="Invtbrt_color"/>
</dbReference>
<protein>
    <recommendedName>
        <fullName evidence="4">Lipocalin/cytosolic fatty-acid binding domain-containing protein</fullName>
    </recommendedName>
</protein>
<dbReference type="PIRSF" id="PIRSF036893">
    <property type="entry name" value="Lipocalin_ApoD"/>
    <property type="match status" value="1"/>
</dbReference>
<evidence type="ECO:0000256" key="3">
    <source>
        <dbReference type="PIRNR" id="PIRNR036893"/>
    </source>
</evidence>
<dbReference type="Proteomes" id="UP000789390">
    <property type="component" value="Unassembled WGS sequence"/>
</dbReference>
<dbReference type="SUPFAM" id="SSF50814">
    <property type="entry name" value="Lipocalins"/>
    <property type="match status" value="1"/>
</dbReference>
<dbReference type="PANTHER" id="PTHR10612">
    <property type="entry name" value="APOLIPOPROTEIN D"/>
    <property type="match status" value="1"/>
</dbReference>
<feature type="signal peptide" evidence="3">
    <location>
        <begin position="1"/>
        <end position="24"/>
    </location>
</feature>
<reference evidence="5" key="1">
    <citation type="submission" date="2021-11" db="EMBL/GenBank/DDBJ databases">
        <authorList>
            <person name="Schell T."/>
        </authorList>
    </citation>
    <scope>NUCLEOTIDE SEQUENCE</scope>
    <source>
        <strain evidence="5">M5</strain>
    </source>
</reference>
<accession>A0A8J2WF26</accession>
<evidence type="ECO:0000313" key="6">
    <source>
        <dbReference type="Proteomes" id="UP000789390"/>
    </source>
</evidence>